<evidence type="ECO:0008006" key="4">
    <source>
        <dbReference type="Google" id="ProtNLM"/>
    </source>
</evidence>
<dbReference type="OrthoDB" id="26525at2759"/>
<dbReference type="EMBL" id="ML213505">
    <property type="protein sequence ID" value="TFK54979.1"/>
    <property type="molecule type" value="Genomic_DNA"/>
</dbReference>
<evidence type="ECO:0000313" key="2">
    <source>
        <dbReference type="EMBL" id="TFK54979.1"/>
    </source>
</evidence>
<protein>
    <recommendedName>
        <fullName evidence="4">EF-hand domain-containing protein</fullName>
    </recommendedName>
</protein>
<gene>
    <name evidence="2" type="ORF">OE88DRAFT_1710720</name>
</gene>
<organism evidence="2 3">
    <name type="scientific">Heliocybe sulcata</name>
    <dbReference type="NCBI Taxonomy" id="5364"/>
    <lineage>
        <taxon>Eukaryota</taxon>
        <taxon>Fungi</taxon>
        <taxon>Dikarya</taxon>
        <taxon>Basidiomycota</taxon>
        <taxon>Agaricomycotina</taxon>
        <taxon>Agaricomycetes</taxon>
        <taxon>Gloeophyllales</taxon>
        <taxon>Gloeophyllaceae</taxon>
        <taxon>Heliocybe</taxon>
    </lineage>
</organism>
<name>A0A5C3NAZ2_9AGAM</name>
<sequence>MNYNTNYERFISPRPETPEPGSRQGHRNAASGIQLLDEEGQLSDQFEACLGHIFSKYCTPRLAHVENTEKGPILMTPPPGAYFTEAGLDAWARDTNGAPFSEETKEELRQFLDVTDDGNLTFSGFIQIYRLQTENEEEETWRDLSTHGFDRTLTLVASRREDFEDSNSTL</sequence>
<evidence type="ECO:0000256" key="1">
    <source>
        <dbReference type="SAM" id="MobiDB-lite"/>
    </source>
</evidence>
<proteinExistence type="predicted"/>
<reference evidence="2 3" key="1">
    <citation type="journal article" date="2019" name="Nat. Ecol. Evol.">
        <title>Megaphylogeny resolves global patterns of mushroom evolution.</title>
        <authorList>
            <person name="Varga T."/>
            <person name="Krizsan K."/>
            <person name="Foldi C."/>
            <person name="Dima B."/>
            <person name="Sanchez-Garcia M."/>
            <person name="Sanchez-Ramirez S."/>
            <person name="Szollosi G.J."/>
            <person name="Szarkandi J.G."/>
            <person name="Papp V."/>
            <person name="Albert L."/>
            <person name="Andreopoulos W."/>
            <person name="Angelini C."/>
            <person name="Antonin V."/>
            <person name="Barry K.W."/>
            <person name="Bougher N.L."/>
            <person name="Buchanan P."/>
            <person name="Buyck B."/>
            <person name="Bense V."/>
            <person name="Catcheside P."/>
            <person name="Chovatia M."/>
            <person name="Cooper J."/>
            <person name="Damon W."/>
            <person name="Desjardin D."/>
            <person name="Finy P."/>
            <person name="Geml J."/>
            <person name="Haridas S."/>
            <person name="Hughes K."/>
            <person name="Justo A."/>
            <person name="Karasinski D."/>
            <person name="Kautmanova I."/>
            <person name="Kiss B."/>
            <person name="Kocsube S."/>
            <person name="Kotiranta H."/>
            <person name="LaButti K.M."/>
            <person name="Lechner B.E."/>
            <person name="Liimatainen K."/>
            <person name="Lipzen A."/>
            <person name="Lukacs Z."/>
            <person name="Mihaltcheva S."/>
            <person name="Morgado L.N."/>
            <person name="Niskanen T."/>
            <person name="Noordeloos M.E."/>
            <person name="Ohm R.A."/>
            <person name="Ortiz-Santana B."/>
            <person name="Ovrebo C."/>
            <person name="Racz N."/>
            <person name="Riley R."/>
            <person name="Savchenko A."/>
            <person name="Shiryaev A."/>
            <person name="Soop K."/>
            <person name="Spirin V."/>
            <person name="Szebenyi C."/>
            <person name="Tomsovsky M."/>
            <person name="Tulloss R.E."/>
            <person name="Uehling J."/>
            <person name="Grigoriev I.V."/>
            <person name="Vagvolgyi C."/>
            <person name="Papp T."/>
            <person name="Martin F.M."/>
            <person name="Miettinen O."/>
            <person name="Hibbett D.S."/>
            <person name="Nagy L.G."/>
        </authorList>
    </citation>
    <scope>NUCLEOTIDE SEQUENCE [LARGE SCALE GENOMIC DNA]</scope>
    <source>
        <strain evidence="2 3">OMC1185</strain>
    </source>
</reference>
<keyword evidence="3" id="KW-1185">Reference proteome</keyword>
<feature type="region of interest" description="Disordered" evidence="1">
    <location>
        <begin position="1"/>
        <end position="27"/>
    </location>
</feature>
<evidence type="ECO:0000313" key="3">
    <source>
        <dbReference type="Proteomes" id="UP000305948"/>
    </source>
</evidence>
<dbReference type="AlphaFoldDB" id="A0A5C3NAZ2"/>
<dbReference type="Gene3D" id="1.10.238.10">
    <property type="entry name" value="EF-hand"/>
    <property type="match status" value="1"/>
</dbReference>
<accession>A0A5C3NAZ2</accession>
<dbReference type="Proteomes" id="UP000305948">
    <property type="component" value="Unassembled WGS sequence"/>
</dbReference>